<dbReference type="FunFam" id="1.10.3720.10:FF:000006">
    <property type="entry name" value="Glutamate/aspartate ABC transporter, permease protein GltK"/>
    <property type="match status" value="1"/>
</dbReference>
<evidence type="ECO:0000256" key="8">
    <source>
        <dbReference type="RuleBase" id="RU363032"/>
    </source>
</evidence>
<dbReference type="RefSeq" id="WP_119973576.1">
    <property type="nucleotide sequence ID" value="NZ_CP032416.1"/>
</dbReference>
<dbReference type="InterPro" id="IPR035906">
    <property type="entry name" value="MetI-like_sf"/>
</dbReference>
<dbReference type="AlphaFoldDB" id="A0A386H6A9"/>
<dbReference type="InterPro" id="IPR043429">
    <property type="entry name" value="ArtM/GltK/GlnP/TcyL/YhdX-like"/>
</dbReference>
<evidence type="ECO:0000256" key="1">
    <source>
        <dbReference type="ARBA" id="ARBA00004651"/>
    </source>
</evidence>
<dbReference type="EMBL" id="CP032416">
    <property type="protein sequence ID" value="AYD41055.1"/>
    <property type="molecule type" value="Genomic_DNA"/>
</dbReference>
<evidence type="ECO:0000256" key="6">
    <source>
        <dbReference type="ARBA" id="ARBA00022989"/>
    </source>
</evidence>
<sequence length="212" mass="23219">MSNFTDMMTSMLSGGILTLKLFLIVAVLSVAIGIVVAIGKISKITPLRVILSFYTWIFRGTPLLLQLFFIYFGLPAVGIKLEPMTASVIAFTINYAAYLAEIFRAGIDSIDKGQFEAAKVLGMNYRQTMMKIIIPQALRNVIPPICNESTNLIKDTAMVAAIGVGDLLRGAKEVVMNDFTITPFIAAGIVYLAVISVLVLIFRKLENKYVIS</sequence>
<feature type="transmembrane region" description="Helical" evidence="8">
    <location>
        <begin position="12"/>
        <end position="39"/>
    </location>
</feature>
<evidence type="ECO:0000256" key="2">
    <source>
        <dbReference type="ARBA" id="ARBA00022448"/>
    </source>
</evidence>
<feature type="transmembrane region" description="Helical" evidence="8">
    <location>
        <begin position="181"/>
        <end position="202"/>
    </location>
</feature>
<name>A0A386H6A9_9CLOT</name>
<dbReference type="GO" id="GO:0022857">
    <property type="term" value="F:transmembrane transporter activity"/>
    <property type="evidence" value="ECO:0007669"/>
    <property type="project" value="InterPro"/>
</dbReference>
<evidence type="ECO:0000256" key="3">
    <source>
        <dbReference type="ARBA" id="ARBA00022475"/>
    </source>
</evidence>
<keyword evidence="2 8" id="KW-0813">Transport</keyword>
<dbReference type="PROSITE" id="PS50928">
    <property type="entry name" value="ABC_TM1"/>
    <property type="match status" value="1"/>
</dbReference>
<evidence type="ECO:0000313" key="10">
    <source>
        <dbReference type="EMBL" id="AYD41055.1"/>
    </source>
</evidence>
<dbReference type="GO" id="GO:0043190">
    <property type="term" value="C:ATP-binding cassette (ABC) transporter complex"/>
    <property type="evidence" value="ECO:0007669"/>
    <property type="project" value="InterPro"/>
</dbReference>
<comment type="similarity">
    <text evidence="8">Belongs to the binding-protein-dependent transport system permease family.</text>
</comment>
<feature type="transmembrane region" description="Helical" evidence="8">
    <location>
        <begin position="51"/>
        <end position="74"/>
    </location>
</feature>
<keyword evidence="11" id="KW-1185">Reference proteome</keyword>
<keyword evidence="3" id="KW-1003">Cell membrane</keyword>
<dbReference type="Proteomes" id="UP000266301">
    <property type="component" value="Chromosome"/>
</dbReference>
<evidence type="ECO:0000256" key="5">
    <source>
        <dbReference type="ARBA" id="ARBA00022970"/>
    </source>
</evidence>
<dbReference type="KEGG" id="cfer:D4Z93_11170"/>
<accession>A0A386H6A9</accession>
<comment type="subcellular location">
    <subcellularLocation>
        <location evidence="1 8">Cell membrane</location>
        <topology evidence="1 8">Multi-pass membrane protein</topology>
    </subcellularLocation>
</comment>
<keyword evidence="4 8" id="KW-0812">Transmembrane</keyword>
<keyword evidence="6 8" id="KW-1133">Transmembrane helix</keyword>
<dbReference type="GO" id="GO:0006865">
    <property type="term" value="P:amino acid transport"/>
    <property type="evidence" value="ECO:0007669"/>
    <property type="project" value="UniProtKB-KW"/>
</dbReference>
<dbReference type="InterPro" id="IPR000515">
    <property type="entry name" value="MetI-like"/>
</dbReference>
<evidence type="ECO:0000313" key="11">
    <source>
        <dbReference type="Proteomes" id="UP000266301"/>
    </source>
</evidence>
<dbReference type="Gene3D" id="1.10.3720.10">
    <property type="entry name" value="MetI-like"/>
    <property type="match status" value="1"/>
</dbReference>
<evidence type="ECO:0000259" key="9">
    <source>
        <dbReference type="PROSITE" id="PS50928"/>
    </source>
</evidence>
<evidence type="ECO:0000256" key="4">
    <source>
        <dbReference type="ARBA" id="ARBA00022692"/>
    </source>
</evidence>
<reference evidence="10 11" key="1">
    <citation type="journal article" date="2019" name="Int. J. Syst. Evol. Microbiol.">
        <title>Clostridium fermenticellae sp. nov., isolated from the mud in a fermentation cellar for the production of the Chinese liquor, baijiu.</title>
        <authorList>
            <person name="Xu P.X."/>
            <person name="Chai L.J."/>
            <person name="Qiu T."/>
            <person name="Zhang X.J."/>
            <person name="Lu Z.M."/>
            <person name="Xiao C."/>
            <person name="Wang S.T."/>
            <person name="Shen C.H."/>
            <person name="Shi J.S."/>
            <person name="Xu Z.H."/>
        </authorList>
    </citation>
    <scope>NUCLEOTIDE SEQUENCE [LARGE SCALE GENOMIC DNA]</scope>
    <source>
        <strain evidence="10 11">JN500901</strain>
    </source>
</reference>
<gene>
    <name evidence="10" type="ORF">D4Z93_11170</name>
</gene>
<evidence type="ECO:0000256" key="7">
    <source>
        <dbReference type="ARBA" id="ARBA00023136"/>
    </source>
</evidence>
<dbReference type="OrthoDB" id="9787841at2"/>
<proteinExistence type="inferred from homology"/>
<dbReference type="PANTHER" id="PTHR30614">
    <property type="entry name" value="MEMBRANE COMPONENT OF AMINO ACID ABC TRANSPORTER"/>
    <property type="match status" value="1"/>
</dbReference>
<dbReference type="InterPro" id="IPR010065">
    <property type="entry name" value="AA_ABC_transptr_permease_3TM"/>
</dbReference>
<keyword evidence="5" id="KW-0029">Amino-acid transport</keyword>
<dbReference type="PANTHER" id="PTHR30614:SF0">
    <property type="entry name" value="L-CYSTINE TRANSPORT SYSTEM PERMEASE PROTEIN TCYL"/>
    <property type="match status" value="1"/>
</dbReference>
<keyword evidence="7 8" id="KW-0472">Membrane</keyword>
<dbReference type="CDD" id="cd06261">
    <property type="entry name" value="TM_PBP2"/>
    <property type="match status" value="1"/>
</dbReference>
<feature type="domain" description="ABC transmembrane type-1" evidence="9">
    <location>
        <begin position="15"/>
        <end position="202"/>
    </location>
</feature>
<protein>
    <submittedName>
        <fullName evidence="10">Amino acid ABC transporter permease</fullName>
    </submittedName>
</protein>
<organism evidence="10 11">
    <name type="scientific">Clostridium fermenticellae</name>
    <dbReference type="NCBI Taxonomy" id="2068654"/>
    <lineage>
        <taxon>Bacteria</taxon>
        <taxon>Bacillati</taxon>
        <taxon>Bacillota</taxon>
        <taxon>Clostridia</taxon>
        <taxon>Eubacteriales</taxon>
        <taxon>Clostridiaceae</taxon>
        <taxon>Clostridium</taxon>
    </lineage>
</organism>
<dbReference type="Pfam" id="PF00528">
    <property type="entry name" value="BPD_transp_1"/>
    <property type="match status" value="1"/>
</dbReference>
<dbReference type="NCBIfam" id="TIGR01726">
    <property type="entry name" value="HEQRo_perm_3TM"/>
    <property type="match status" value="1"/>
</dbReference>
<dbReference type="SUPFAM" id="SSF161098">
    <property type="entry name" value="MetI-like"/>
    <property type="match status" value="1"/>
</dbReference>